<dbReference type="PANTHER" id="PTHR16074:SF4">
    <property type="entry name" value="BARDET-BIEDL SYNDROME 7 PROTEIN"/>
    <property type="match status" value="1"/>
</dbReference>
<evidence type="ECO:0000259" key="4">
    <source>
        <dbReference type="Pfam" id="PF23360"/>
    </source>
</evidence>
<name>A0A7R9PIL1_TIMGE</name>
<dbReference type="GO" id="GO:0008104">
    <property type="term" value="P:intracellular protein localization"/>
    <property type="evidence" value="ECO:0007669"/>
    <property type="project" value="TreeGrafter"/>
</dbReference>
<evidence type="ECO:0000259" key="3">
    <source>
        <dbReference type="Pfam" id="PF23349"/>
    </source>
</evidence>
<proteinExistence type="predicted"/>
<feature type="domain" description="BBS7 GAE" evidence="4">
    <location>
        <begin position="446"/>
        <end position="505"/>
    </location>
</feature>
<sequence>MSMDQSLRYTGPRAYCLGRSQLNAAGQIAYNMQLELSRVDYTIVGLTSPQTMKLLPNQGSKLNQKVAVADQDGVLQVFSLKKGEIQLSFKTLPGPGISRLELGGAIGTVQDKIFVSSGNEVRGYTKKGKLFLAFDTNLTEPIKSMNVSGSNLLICGKHVYNQYHDCKDANSYLCGDEINDVISFPYEKTNRLVPVLACEDSSLRVLDRSKVMHTVEIDSSPTVLHLYRNDGGDTGDQVLYGTVDGRVGVLQVGRWLVNNELHRGGILCMDCYDITGDGMMDLLIGRQDGSIEVYSIEDDGEDEDGKETRKFGFGSSREQELTIPSLQDSKSLPSKGRKESKSLQYQGLQESKSLQSQTCNESVTSIQGGIFGSSGCDEILATTYTGFMFGLTSHKTTETKASIAHISDRIENLRTEIEEIEQKVIKERERYQDATQDKSDGLSAIPYISINDKMILNKEDASYSLMLEVQTPIDNVLIQSDVPLDLLDVERNSAVVSYSDCDPSVSYYSIPLPYMSFKPHYIVKIIVYSFIARSLSHSIVSFQSGNYLLATYRCQMNTTRLELKIRTIEGQHGTLRAYITPLVQPKCCQVRMYQIKPLSLHTRCHSFDLMSLAEIHSWVSFCLPEIPEKPTTGEKATFIFVSTFLGTMLQCTYWYGLQARYKPFAAIRQLSGFPTNTKGFVTLVGTKGEAEFRSDNISTISILKDILTKEATKKKIKLEILCAVNDDSIPHTLKLLHPKLEAQLELAKKITLLEALKELEAHEGGSSCLIPEYRDILEKEKLLQAEYKKQPAHLDRLYGMITDMYIDKHKFKGANVKGKVPQLLEVLDKYELNKLLNFFDQS</sequence>
<feature type="domain" description="BBS7 helical hairpin" evidence="3">
    <location>
        <begin position="726"/>
        <end position="839"/>
    </location>
</feature>
<feature type="coiled-coil region" evidence="1">
    <location>
        <begin position="403"/>
        <end position="437"/>
    </location>
</feature>
<accession>A0A7R9PIL1</accession>
<feature type="domain" description="BBS7 platform" evidence="5">
    <location>
        <begin position="611"/>
        <end position="655"/>
    </location>
</feature>
<evidence type="ECO:0000256" key="1">
    <source>
        <dbReference type="SAM" id="Coils"/>
    </source>
</evidence>
<feature type="domain" description="BBS7 beta-propeller" evidence="6">
    <location>
        <begin position="52"/>
        <end position="393"/>
    </location>
</feature>
<dbReference type="Pfam" id="PF23360">
    <property type="entry name" value="BBS7_GAE"/>
    <property type="match status" value="2"/>
</dbReference>
<dbReference type="GO" id="GO:0036064">
    <property type="term" value="C:ciliary basal body"/>
    <property type="evidence" value="ECO:0007669"/>
    <property type="project" value="TreeGrafter"/>
</dbReference>
<dbReference type="InterPro" id="IPR056333">
    <property type="entry name" value="BBS7_pf_dom"/>
</dbReference>
<dbReference type="GO" id="GO:0060271">
    <property type="term" value="P:cilium assembly"/>
    <property type="evidence" value="ECO:0007669"/>
    <property type="project" value="TreeGrafter"/>
</dbReference>
<dbReference type="InterPro" id="IPR056335">
    <property type="entry name" value="BBS7_hairpin"/>
</dbReference>
<keyword evidence="1" id="KW-0175">Coiled coil</keyword>
<gene>
    <name evidence="7" type="ORF">TGEB3V08_LOCUS2454</name>
</gene>
<dbReference type="InterPro" id="IPR056334">
    <property type="entry name" value="BBS7_GAE_dom"/>
</dbReference>
<evidence type="ECO:0000259" key="5">
    <source>
        <dbReference type="Pfam" id="PF23361"/>
    </source>
</evidence>
<dbReference type="PANTHER" id="PTHR16074">
    <property type="entry name" value="BARDET-BIEDL SYNDROME 7 PROTEIN"/>
    <property type="match status" value="1"/>
</dbReference>
<reference evidence="7" key="1">
    <citation type="submission" date="2020-11" db="EMBL/GenBank/DDBJ databases">
        <authorList>
            <person name="Tran Van P."/>
        </authorList>
    </citation>
    <scope>NUCLEOTIDE SEQUENCE</scope>
</reference>
<dbReference type="Gene3D" id="2.130.10.10">
    <property type="entry name" value="YVTN repeat-like/Quinoprotein amine dehydrogenase"/>
    <property type="match status" value="1"/>
</dbReference>
<dbReference type="Pfam" id="PF23743">
    <property type="entry name" value="Beta-prop_BBS7"/>
    <property type="match status" value="1"/>
</dbReference>
<dbReference type="GO" id="GO:0034464">
    <property type="term" value="C:BBSome"/>
    <property type="evidence" value="ECO:0007669"/>
    <property type="project" value="TreeGrafter"/>
</dbReference>
<evidence type="ECO:0000259" key="6">
    <source>
        <dbReference type="Pfam" id="PF23743"/>
    </source>
</evidence>
<feature type="domain" description="BBS7 platform" evidence="5">
    <location>
        <begin position="686"/>
        <end position="722"/>
    </location>
</feature>
<evidence type="ECO:0008006" key="8">
    <source>
        <dbReference type="Google" id="ProtNLM"/>
    </source>
</evidence>
<dbReference type="InterPro" id="IPR056332">
    <property type="entry name" value="Beta-prop_BBS7"/>
</dbReference>
<evidence type="ECO:0000256" key="2">
    <source>
        <dbReference type="SAM" id="MobiDB-lite"/>
    </source>
</evidence>
<protein>
    <recommendedName>
        <fullName evidence="8">Bardet-Biedl syndrome 7 protein homolog</fullName>
    </recommendedName>
</protein>
<evidence type="ECO:0000313" key="7">
    <source>
        <dbReference type="EMBL" id="CAD7588384.1"/>
    </source>
</evidence>
<dbReference type="InterPro" id="IPR011047">
    <property type="entry name" value="Quinoprotein_ADH-like_sf"/>
</dbReference>
<dbReference type="SUPFAM" id="SSF50998">
    <property type="entry name" value="Quinoprotein alcohol dehydrogenase-like"/>
    <property type="match status" value="1"/>
</dbReference>
<dbReference type="Pfam" id="PF23349">
    <property type="entry name" value="BBS7_hp"/>
    <property type="match status" value="1"/>
</dbReference>
<dbReference type="GO" id="GO:0016020">
    <property type="term" value="C:membrane"/>
    <property type="evidence" value="ECO:0007669"/>
    <property type="project" value="TreeGrafter"/>
</dbReference>
<dbReference type="Pfam" id="PF23361">
    <property type="entry name" value="BBS7_pf"/>
    <property type="match status" value="2"/>
</dbReference>
<feature type="region of interest" description="Disordered" evidence="2">
    <location>
        <begin position="298"/>
        <end position="318"/>
    </location>
</feature>
<dbReference type="GO" id="GO:0043005">
    <property type="term" value="C:neuron projection"/>
    <property type="evidence" value="ECO:0007669"/>
    <property type="project" value="TreeGrafter"/>
</dbReference>
<organism evidence="7">
    <name type="scientific">Timema genevievae</name>
    <name type="common">Walking stick</name>
    <dbReference type="NCBI Taxonomy" id="629358"/>
    <lineage>
        <taxon>Eukaryota</taxon>
        <taxon>Metazoa</taxon>
        <taxon>Ecdysozoa</taxon>
        <taxon>Arthropoda</taxon>
        <taxon>Hexapoda</taxon>
        <taxon>Insecta</taxon>
        <taxon>Pterygota</taxon>
        <taxon>Neoptera</taxon>
        <taxon>Polyneoptera</taxon>
        <taxon>Phasmatodea</taxon>
        <taxon>Timematodea</taxon>
        <taxon>Timematoidea</taxon>
        <taxon>Timematidae</taxon>
        <taxon>Timema</taxon>
    </lineage>
</organism>
<feature type="domain" description="BBS7 GAE" evidence="4">
    <location>
        <begin position="535"/>
        <end position="593"/>
    </location>
</feature>
<dbReference type="EMBL" id="OE839728">
    <property type="protein sequence ID" value="CAD7588384.1"/>
    <property type="molecule type" value="Genomic_DNA"/>
</dbReference>
<dbReference type="GO" id="GO:0005930">
    <property type="term" value="C:axoneme"/>
    <property type="evidence" value="ECO:0007669"/>
    <property type="project" value="TreeGrafter"/>
</dbReference>
<dbReference type="InterPro" id="IPR015943">
    <property type="entry name" value="WD40/YVTN_repeat-like_dom_sf"/>
</dbReference>
<dbReference type="AlphaFoldDB" id="A0A7R9PIL1"/>